<accession>A0AAX2CJI3</accession>
<dbReference type="EMBL" id="FMIK01000039">
    <property type="protein sequence ID" value="SCL98021.1"/>
    <property type="molecule type" value="Genomic_DNA"/>
</dbReference>
<feature type="region of interest" description="Disordered" evidence="1">
    <location>
        <begin position="148"/>
        <end position="181"/>
    </location>
</feature>
<name>A0AAX2CJI3_9BACI</name>
<evidence type="ECO:0008006" key="4">
    <source>
        <dbReference type="Google" id="ProtNLM"/>
    </source>
</evidence>
<organism evidence="2 3">
    <name type="scientific">Bacillus cytotoxicus</name>
    <dbReference type="NCBI Taxonomy" id="580165"/>
    <lineage>
        <taxon>Bacteria</taxon>
        <taxon>Bacillati</taxon>
        <taxon>Bacillota</taxon>
        <taxon>Bacilli</taxon>
        <taxon>Bacillales</taxon>
        <taxon>Bacillaceae</taxon>
        <taxon>Bacillus</taxon>
        <taxon>Bacillus cereus group</taxon>
    </lineage>
</organism>
<proteinExistence type="predicted"/>
<sequence>MAKTEITVEMERQIYSATTCNQGVFGCFEVTIGWFGKERVDYLTYDTKGIWRCYEIKVSLSDFRSKAHKTFVGHFNYYVMPEELYEKVKDEIPKHIGVYVGKTLMKRARKQKLAVDEEVLKDSFIRSLYREADKVLRSNNPSIVESLQRQLRNERKQKEEYRSKYQEERRKYEPRSKRVIQ</sequence>
<dbReference type="AlphaFoldDB" id="A0AAX2CJI3"/>
<evidence type="ECO:0000313" key="3">
    <source>
        <dbReference type="Proteomes" id="UP000242164"/>
    </source>
</evidence>
<dbReference type="GeneID" id="33897859"/>
<feature type="compositionally biased region" description="Basic and acidic residues" evidence="1">
    <location>
        <begin position="151"/>
        <end position="181"/>
    </location>
</feature>
<dbReference type="PROSITE" id="PS51257">
    <property type="entry name" value="PROKAR_LIPOPROTEIN"/>
    <property type="match status" value="1"/>
</dbReference>
<reference evidence="2 3" key="1">
    <citation type="submission" date="2016-08" db="EMBL/GenBank/DDBJ databases">
        <authorList>
            <person name="Loux V."/>
            <person name="Rue O."/>
        </authorList>
    </citation>
    <scope>NUCLEOTIDE SEQUENCE [LARGE SCALE GENOMIC DNA]</scope>
    <source>
        <strain evidence="2 3">AFSSA_08CEB44bac</strain>
    </source>
</reference>
<comment type="caution">
    <text evidence="2">The sequence shown here is derived from an EMBL/GenBank/DDBJ whole genome shotgun (WGS) entry which is preliminary data.</text>
</comment>
<dbReference type="Proteomes" id="UP000242164">
    <property type="component" value="Unassembled WGS sequence"/>
</dbReference>
<evidence type="ECO:0000256" key="1">
    <source>
        <dbReference type="SAM" id="MobiDB-lite"/>
    </source>
</evidence>
<gene>
    <name evidence="2" type="ORF">BCB44BAC_02947</name>
</gene>
<dbReference type="RefSeq" id="WP_012095049.1">
    <property type="nucleotide sequence ID" value="NZ_CP024096.1"/>
</dbReference>
<protein>
    <recommendedName>
        <fullName evidence="4">MmcB family DNA repair protein</fullName>
    </recommendedName>
</protein>
<evidence type="ECO:0000313" key="2">
    <source>
        <dbReference type="EMBL" id="SCL98021.1"/>
    </source>
</evidence>